<dbReference type="Gene3D" id="3.30.560.10">
    <property type="entry name" value="Glucose Oxidase, domain 3"/>
    <property type="match status" value="1"/>
</dbReference>
<dbReference type="InterPro" id="IPR007867">
    <property type="entry name" value="GMC_OxRtase_C"/>
</dbReference>
<reference evidence="3 4" key="1">
    <citation type="submission" date="2016-10" db="EMBL/GenBank/DDBJ databases">
        <authorList>
            <person name="de Groot N.N."/>
        </authorList>
    </citation>
    <scope>NUCLEOTIDE SEQUENCE [LARGE SCALE GENOMIC DNA]</scope>
    <source>
        <strain evidence="3 4">CGMCC 4.6533</strain>
    </source>
</reference>
<protein>
    <submittedName>
        <fullName evidence="3">GMC oxidoreductase</fullName>
    </submittedName>
</protein>
<evidence type="ECO:0000313" key="4">
    <source>
        <dbReference type="Proteomes" id="UP000199202"/>
    </source>
</evidence>
<organism evidence="3 4">
    <name type="scientific">Nonomuraea jiangxiensis</name>
    <dbReference type="NCBI Taxonomy" id="633440"/>
    <lineage>
        <taxon>Bacteria</taxon>
        <taxon>Bacillati</taxon>
        <taxon>Actinomycetota</taxon>
        <taxon>Actinomycetes</taxon>
        <taxon>Streptosporangiales</taxon>
        <taxon>Streptosporangiaceae</taxon>
        <taxon>Nonomuraea</taxon>
    </lineage>
</organism>
<feature type="domain" description="Glucose-methanol-choline oxidoreductase C-terminal" evidence="2">
    <location>
        <begin position="69"/>
        <end position="116"/>
    </location>
</feature>
<dbReference type="GO" id="GO:0050660">
    <property type="term" value="F:flavin adenine dinucleotide binding"/>
    <property type="evidence" value="ECO:0007669"/>
    <property type="project" value="InterPro"/>
</dbReference>
<dbReference type="OrthoDB" id="9785276at2"/>
<sequence length="159" mass="17082">MTWANAFRECLASFTPGITAPPFPGRRGPEHPRCHAARLSENPAARVLLLEAGGEDTNENIKVPAGLRPRGCGRVTLASTDPEQPPLIDPRYVTNPEDVAALIRSLRSVIEIGDLEQLASYIARPYLPAGADLSVFDDKALVDMPALVAPILPGQHRGT</sequence>
<evidence type="ECO:0000259" key="2">
    <source>
        <dbReference type="Pfam" id="PF05199"/>
    </source>
</evidence>
<dbReference type="Proteomes" id="UP000199202">
    <property type="component" value="Unassembled WGS sequence"/>
</dbReference>
<keyword evidence="4" id="KW-1185">Reference proteome</keyword>
<evidence type="ECO:0000256" key="1">
    <source>
        <dbReference type="ARBA" id="ARBA00010790"/>
    </source>
</evidence>
<dbReference type="PANTHER" id="PTHR11552:SF147">
    <property type="entry name" value="CHOLINE DEHYDROGENASE, MITOCHONDRIAL"/>
    <property type="match status" value="1"/>
</dbReference>
<dbReference type="SUPFAM" id="SSF54373">
    <property type="entry name" value="FAD-linked reductases, C-terminal domain"/>
    <property type="match status" value="1"/>
</dbReference>
<dbReference type="STRING" id="633440.SAMN05421869_15433"/>
<dbReference type="EMBL" id="FNDJ01000054">
    <property type="protein sequence ID" value="SDM75185.1"/>
    <property type="molecule type" value="Genomic_DNA"/>
</dbReference>
<dbReference type="InterPro" id="IPR036188">
    <property type="entry name" value="FAD/NAD-bd_sf"/>
</dbReference>
<dbReference type="GO" id="GO:0016614">
    <property type="term" value="F:oxidoreductase activity, acting on CH-OH group of donors"/>
    <property type="evidence" value="ECO:0007669"/>
    <property type="project" value="InterPro"/>
</dbReference>
<accession>A0A1G9VTK9</accession>
<dbReference type="Gene3D" id="3.50.50.60">
    <property type="entry name" value="FAD/NAD(P)-binding domain"/>
    <property type="match status" value="1"/>
</dbReference>
<dbReference type="Pfam" id="PF05199">
    <property type="entry name" value="GMC_oxred_C"/>
    <property type="match status" value="1"/>
</dbReference>
<comment type="similarity">
    <text evidence="1">Belongs to the GMC oxidoreductase family.</text>
</comment>
<dbReference type="InterPro" id="IPR012132">
    <property type="entry name" value="GMC_OxRdtase"/>
</dbReference>
<dbReference type="PANTHER" id="PTHR11552">
    <property type="entry name" value="GLUCOSE-METHANOL-CHOLINE GMC OXIDOREDUCTASE"/>
    <property type="match status" value="1"/>
</dbReference>
<dbReference type="AlphaFoldDB" id="A0A1G9VTK9"/>
<evidence type="ECO:0000313" key="3">
    <source>
        <dbReference type="EMBL" id="SDM75185.1"/>
    </source>
</evidence>
<gene>
    <name evidence="3" type="ORF">SAMN05421869_15433</name>
</gene>
<name>A0A1G9VTK9_9ACTN</name>
<proteinExistence type="inferred from homology"/>